<accession>A0ABV9FHH0</accession>
<evidence type="ECO:0000313" key="2">
    <source>
        <dbReference type="Proteomes" id="UP001596028"/>
    </source>
</evidence>
<proteinExistence type="predicted"/>
<protein>
    <submittedName>
        <fullName evidence="1">Uncharacterized protein</fullName>
    </submittedName>
</protein>
<comment type="caution">
    <text evidence="1">The sequence shown here is derived from an EMBL/GenBank/DDBJ whole genome shotgun (WGS) entry which is preliminary data.</text>
</comment>
<sequence length="197" mass="22262">MATNTAPILLRLAFRKYGSSVFPLREQADRLDLDRSPDAVVLQQHHLIEHQAEADQGLLGQHHLVHAVHGLLGRQPSVHDPDVVLEVAVRPERGRHGVLPIRLLLRKQLNLLGSPLLHQLLDRDAKARSGRELHEPVEAVDHLGPLLRALVVEADCRPMLSRISASFVLERFQILDQHAAQDRFGIDRHRSDKRHGR</sequence>
<organism evidence="1 2">
    <name type="scientific">Cohnella hongkongensis</name>
    <dbReference type="NCBI Taxonomy" id="178337"/>
    <lineage>
        <taxon>Bacteria</taxon>
        <taxon>Bacillati</taxon>
        <taxon>Bacillota</taxon>
        <taxon>Bacilli</taxon>
        <taxon>Bacillales</taxon>
        <taxon>Paenibacillaceae</taxon>
        <taxon>Cohnella</taxon>
    </lineage>
</organism>
<evidence type="ECO:0000313" key="1">
    <source>
        <dbReference type="EMBL" id="MFC4600166.1"/>
    </source>
</evidence>
<keyword evidence="2" id="KW-1185">Reference proteome</keyword>
<gene>
    <name evidence="1" type="ORF">ACFO3S_18105</name>
</gene>
<reference evidence="2" key="1">
    <citation type="journal article" date="2019" name="Int. J. Syst. Evol. Microbiol.">
        <title>The Global Catalogue of Microorganisms (GCM) 10K type strain sequencing project: providing services to taxonomists for standard genome sequencing and annotation.</title>
        <authorList>
            <consortium name="The Broad Institute Genomics Platform"/>
            <consortium name="The Broad Institute Genome Sequencing Center for Infectious Disease"/>
            <person name="Wu L."/>
            <person name="Ma J."/>
        </authorList>
    </citation>
    <scope>NUCLEOTIDE SEQUENCE [LARGE SCALE GENOMIC DNA]</scope>
    <source>
        <strain evidence="2">CCUG 49571</strain>
    </source>
</reference>
<dbReference type="Proteomes" id="UP001596028">
    <property type="component" value="Unassembled WGS sequence"/>
</dbReference>
<name>A0ABV9FHH0_9BACL</name>
<dbReference type="RefSeq" id="WP_378099024.1">
    <property type="nucleotide sequence ID" value="NZ_JBHSEP010000014.1"/>
</dbReference>
<dbReference type="EMBL" id="JBHSEP010000014">
    <property type="protein sequence ID" value="MFC4600166.1"/>
    <property type="molecule type" value="Genomic_DNA"/>
</dbReference>